<dbReference type="Pfam" id="PF11736">
    <property type="entry name" value="DUF3299"/>
    <property type="match status" value="1"/>
</dbReference>
<reference evidence="2 3" key="1">
    <citation type="submission" date="2015-07" db="EMBL/GenBank/DDBJ databases">
        <authorList>
            <person name="Noorani M."/>
        </authorList>
    </citation>
    <scope>NUCLEOTIDE SEQUENCE [LARGE SCALE GENOMIC DNA]</scope>
    <source>
        <strain evidence="2 3">CECT 7802</strain>
    </source>
</reference>
<proteinExistence type="predicted"/>
<dbReference type="EMBL" id="CXSU01000011">
    <property type="protein sequence ID" value="CTQ49479.1"/>
    <property type="molecule type" value="Genomic_DNA"/>
</dbReference>
<dbReference type="OrthoDB" id="9812956at2"/>
<dbReference type="Gene3D" id="2.40.50.870">
    <property type="entry name" value="Protein of unknown function (DUF3299)"/>
    <property type="match status" value="1"/>
</dbReference>
<sequence>MIHSRRSVLALGTAVLIFPATARAAVREIGWEDLIPPGVPYSEIIGEGDLDEVNDTWNPIFDENATKLNETLDGTLIRMPGFVIPLELNAEGVTEFMLVPYVGACLHMPPPPANQLVVVTTETPWPDDALWDPVWVTGTLRMELQSTELAQTGYALRATDMEKYIW</sequence>
<gene>
    <name evidence="2" type="ORF">JDO7802_01493</name>
</gene>
<evidence type="ECO:0000313" key="2">
    <source>
        <dbReference type="EMBL" id="CTQ49479.1"/>
    </source>
</evidence>
<organism evidence="2 3">
    <name type="scientific">Jannaschia donghaensis</name>
    <dbReference type="NCBI Taxonomy" id="420998"/>
    <lineage>
        <taxon>Bacteria</taxon>
        <taxon>Pseudomonadati</taxon>
        <taxon>Pseudomonadota</taxon>
        <taxon>Alphaproteobacteria</taxon>
        <taxon>Rhodobacterales</taxon>
        <taxon>Roseobacteraceae</taxon>
        <taxon>Jannaschia</taxon>
    </lineage>
</organism>
<feature type="chain" id="PRO_5005808084" description="DUF3299 domain-containing protein" evidence="1">
    <location>
        <begin position="25"/>
        <end position="166"/>
    </location>
</feature>
<keyword evidence="3" id="KW-1185">Reference proteome</keyword>
<name>A0A0M6YI72_9RHOB</name>
<evidence type="ECO:0000313" key="3">
    <source>
        <dbReference type="Proteomes" id="UP000049222"/>
    </source>
</evidence>
<protein>
    <recommendedName>
        <fullName evidence="4">DUF3299 domain-containing protein</fullName>
    </recommendedName>
</protein>
<dbReference type="InterPro" id="IPR021727">
    <property type="entry name" value="DUF3299"/>
</dbReference>
<dbReference type="Proteomes" id="UP000049222">
    <property type="component" value="Unassembled WGS sequence"/>
</dbReference>
<feature type="signal peptide" evidence="1">
    <location>
        <begin position="1"/>
        <end position="24"/>
    </location>
</feature>
<accession>A0A0M6YI72</accession>
<keyword evidence="1" id="KW-0732">Signal</keyword>
<evidence type="ECO:0008006" key="4">
    <source>
        <dbReference type="Google" id="ProtNLM"/>
    </source>
</evidence>
<dbReference type="STRING" id="420998.JDO7802_01493"/>
<dbReference type="AlphaFoldDB" id="A0A0M6YI72"/>
<dbReference type="RefSeq" id="WP_055084097.1">
    <property type="nucleotide sequence ID" value="NZ_CXSU01000011.1"/>
</dbReference>
<evidence type="ECO:0000256" key="1">
    <source>
        <dbReference type="SAM" id="SignalP"/>
    </source>
</evidence>